<name>A0A7W9ZGK9_NOVIT</name>
<dbReference type="InterPro" id="IPR018060">
    <property type="entry name" value="HTH_AraC"/>
</dbReference>
<dbReference type="SMART" id="SM00342">
    <property type="entry name" value="HTH_ARAC"/>
    <property type="match status" value="1"/>
</dbReference>
<dbReference type="RefSeq" id="WP_184263933.1">
    <property type="nucleotide sequence ID" value="NZ_JACIIX010000009.1"/>
</dbReference>
<dbReference type="Proteomes" id="UP000544872">
    <property type="component" value="Unassembled WGS sequence"/>
</dbReference>
<dbReference type="Gene3D" id="1.10.10.60">
    <property type="entry name" value="Homeodomain-like"/>
    <property type="match status" value="2"/>
</dbReference>
<accession>A0A7W9ZGK9</accession>
<dbReference type="InterPro" id="IPR009057">
    <property type="entry name" value="Homeodomain-like_sf"/>
</dbReference>
<dbReference type="PANTHER" id="PTHR47893:SF1">
    <property type="entry name" value="REGULATORY PROTEIN PCHR"/>
    <property type="match status" value="1"/>
</dbReference>
<evidence type="ECO:0000313" key="5">
    <source>
        <dbReference type="Proteomes" id="UP000544872"/>
    </source>
</evidence>
<keyword evidence="1" id="KW-0805">Transcription regulation</keyword>
<gene>
    <name evidence="4" type="ORF">FHS48_002551</name>
</gene>
<keyword evidence="4" id="KW-0675">Receptor</keyword>
<evidence type="ECO:0000256" key="2">
    <source>
        <dbReference type="ARBA" id="ARBA00023163"/>
    </source>
</evidence>
<dbReference type="EMBL" id="JACIIX010000009">
    <property type="protein sequence ID" value="MBB6211116.1"/>
    <property type="molecule type" value="Genomic_DNA"/>
</dbReference>
<dbReference type="GO" id="GO:0003700">
    <property type="term" value="F:DNA-binding transcription factor activity"/>
    <property type="evidence" value="ECO:0007669"/>
    <property type="project" value="InterPro"/>
</dbReference>
<dbReference type="PANTHER" id="PTHR47893">
    <property type="entry name" value="REGULATORY PROTEIN PCHR"/>
    <property type="match status" value="1"/>
</dbReference>
<evidence type="ECO:0000256" key="1">
    <source>
        <dbReference type="ARBA" id="ARBA00023015"/>
    </source>
</evidence>
<reference evidence="4 5" key="1">
    <citation type="submission" date="2020-08" db="EMBL/GenBank/DDBJ databases">
        <title>Genomic Encyclopedia of Type Strains, Phase IV (KMG-IV): sequencing the most valuable type-strain genomes for metagenomic binning, comparative biology and taxonomic classification.</title>
        <authorList>
            <person name="Goeker M."/>
        </authorList>
    </citation>
    <scope>NUCLEOTIDE SEQUENCE [LARGE SCALE GENOMIC DNA]</scope>
    <source>
        <strain evidence="4 5">DSM 11590</strain>
    </source>
</reference>
<dbReference type="InterPro" id="IPR053142">
    <property type="entry name" value="PchR_regulatory_protein"/>
</dbReference>
<keyword evidence="2" id="KW-0804">Transcription</keyword>
<dbReference type="PROSITE" id="PS01124">
    <property type="entry name" value="HTH_ARAC_FAMILY_2"/>
    <property type="match status" value="1"/>
</dbReference>
<protein>
    <submittedName>
        <fullName evidence="4">AraC family transcriptional activator of pyochelin receptor</fullName>
    </submittedName>
</protein>
<organism evidence="4 5">
    <name type="scientific">Novispirillum itersonii</name>
    <name type="common">Aquaspirillum itersonii</name>
    <dbReference type="NCBI Taxonomy" id="189"/>
    <lineage>
        <taxon>Bacteria</taxon>
        <taxon>Pseudomonadati</taxon>
        <taxon>Pseudomonadota</taxon>
        <taxon>Alphaproteobacteria</taxon>
        <taxon>Rhodospirillales</taxon>
        <taxon>Novispirillaceae</taxon>
        <taxon>Novispirillum</taxon>
    </lineage>
</organism>
<evidence type="ECO:0000313" key="4">
    <source>
        <dbReference type="EMBL" id="MBB6211116.1"/>
    </source>
</evidence>
<dbReference type="Pfam" id="PF12833">
    <property type="entry name" value="HTH_18"/>
    <property type="match status" value="1"/>
</dbReference>
<dbReference type="GO" id="GO:0043565">
    <property type="term" value="F:sequence-specific DNA binding"/>
    <property type="evidence" value="ECO:0007669"/>
    <property type="project" value="InterPro"/>
</dbReference>
<dbReference type="SUPFAM" id="SSF46689">
    <property type="entry name" value="Homeodomain-like"/>
    <property type="match status" value="2"/>
</dbReference>
<proteinExistence type="predicted"/>
<feature type="domain" description="HTH araC/xylS-type" evidence="3">
    <location>
        <begin position="183"/>
        <end position="279"/>
    </location>
</feature>
<dbReference type="AlphaFoldDB" id="A0A7W9ZGK9"/>
<evidence type="ECO:0000259" key="3">
    <source>
        <dbReference type="PROSITE" id="PS01124"/>
    </source>
</evidence>
<keyword evidence="5" id="KW-1185">Reference proteome</keyword>
<sequence>MAFYDGSVALKSGTIAVQSESWETERMSEGLKLIVISNGRLRCKIPDCPQTTISSPTVCAVWNLGENEGMQAFEPGTPIRYTAIELSPQSLGVHLAEDAQSMQERLRLKDNGRPHLMTVAATRPVQALCAQIAACPLKEGAPRTLYLTAKALEITALVLDTLDPSPAVAALPRLPPGDIERIRAAHDLLVSRLQSPPSLSELSLAVGINVKKLKTGFRHLYGDSVFAYLQQLRLGVAYRLLTEEDMSVSAAAYKVGYSPAHFSVAFRKKYGSSPKEVRG</sequence>
<comment type="caution">
    <text evidence="4">The sequence shown here is derived from an EMBL/GenBank/DDBJ whole genome shotgun (WGS) entry which is preliminary data.</text>
</comment>